<proteinExistence type="predicted"/>
<keyword evidence="2" id="KW-1185">Reference proteome</keyword>
<gene>
    <name evidence="1" type="ORF">GEMMAAP_05385</name>
</gene>
<dbReference type="EMBL" id="CP011454">
    <property type="protein sequence ID" value="AMW04427.1"/>
    <property type="molecule type" value="Genomic_DNA"/>
</dbReference>
<sequence length="177" mass="19134">MAARVRYGIVVPPPLDKLEGDIGMSELALLGAVPETTLRSPRDALLTYMRPNDRIPLDAPSIALYWETYGIAPSDSAITTVRVASTNTASALRRIAVNTGIAPRNNSSIEVRWQDNEPRGHVSTLLGPVPVQMRTLQLNLGTLAPGPYAIAIAMRLKNGREVSNAIGFTLVPKDTHK</sequence>
<protein>
    <submittedName>
        <fullName evidence="1">Uncharacterized protein</fullName>
    </submittedName>
</protein>
<dbReference type="Proteomes" id="UP000076404">
    <property type="component" value="Chromosome"/>
</dbReference>
<reference evidence="1 2" key="1">
    <citation type="journal article" date="2014" name="Proc. Natl. Acad. Sci. U.S.A.">
        <title>Functional type 2 photosynthetic reaction centers found in the rare bacterial phylum Gemmatimonadetes.</title>
        <authorList>
            <person name="Zeng Y."/>
            <person name="Feng F."/>
            <person name="Medova H."/>
            <person name="Dean J."/>
            <person name="Koblizek M."/>
        </authorList>
    </citation>
    <scope>NUCLEOTIDE SEQUENCE [LARGE SCALE GENOMIC DNA]</scope>
    <source>
        <strain evidence="1 2">AP64</strain>
    </source>
</reference>
<organism evidence="1 2">
    <name type="scientific">Gemmatimonas phototrophica</name>
    <dbReference type="NCBI Taxonomy" id="1379270"/>
    <lineage>
        <taxon>Bacteria</taxon>
        <taxon>Pseudomonadati</taxon>
        <taxon>Gemmatimonadota</taxon>
        <taxon>Gemmatimonadia</taxon>
        <taxon>Gemmatimonadales</taxon>
        <taxon>Gemmatimonadaceae</taxon>
        <taxon>Gemmatimonas</taxon>
    </lineage>
</organism>
<dbReference type="KEGG" id="gph:GEMMAAP_05385"/>
<dbReference type="AlphaFoldDB" id="A0A143BHA6"/>
<reference evidence="1 2" key="2">
    <citation type="journal article" date="2016" name="Environ. Microbiol. Rep.">
        <title>Metagenomic evidence for the presence of phototrophic Gemmatimonadetes bacteria in diverse environments.</title>
        <authorList>
            <person name="Zeng Y."/>
            <person name="Baumbach J."/>
            <person name="Barbosa E.G."/>
            <person name="Azevedo V."/>
            <person name="Zhang C."/>
            <person name="Koblizek M."/>
        </authorList>
    </citation>
    <scope>NUCLEOTIDE SEQUENCE [LARGE SCALE GENOMIC DNA]</scope>
    <source>
        <strain evidence="1 2">AP64</strain>
    </source>
</reference>
<evidence type="ECO:0000313" key="2">
    <source>
        <dbReference type="Proteomes" id="UP000076404"/>
    </source>
</evidence>
<name>A0A143BHA6_9BACT</name>
<evidence type="ECO:0000313" key="1">
    <source>
        <dbReference type="EMBL" id="AMW04427.1"/>
    </source>
</evidence>
<accession>A0A143BHA6</accession>